<comment type="caution">
    <text evidence="1">The sequence shown here is derived from an EMBL/GenBank/DDBJ whole genome shotgun (WGS) entry which is preliminary data.</text>
</comment>
<protein>
    <submittedName>
        <fullName evidence="1">DNA methyltransferase</fullName>
    </submittedName>
</protein>
<proteinExistence type="predicted"/>
<evidence type="ECO:0000313" key="2">
    <source>
        <dbReference type="Proteomes" id="UP000189067"/>
    </source>
</evidence>
<dbReference type="GO" id="GO:0008168">
    <property type="term" value="F:methyltransferase activity"/>
    <property type="evidence" value="ECO:0007669"/>
    <property type="project" value="UniProtKB-KW"/>
</dbReference>
<dbReference type="AlphaFoldDB" id="A0AAX0K118"/>
<accession>A0AAX0K118</accession>
<reference evidence="1 2" key="1">
    <citation type="submission" date="2017-01" db="EMBL/GenBank/DDBJ databases">
        <title>In silico prediction, in vitro antibacterial spectrum and physicochemical properties of a putative bacteriocin produced by Lactobacillus rhamnosus strain L156.4.</title>
        <authorList>
            <person name="Silveira A.M."/>
            <person name="Monteiro A.S."/>
            <person name="Santos V.L."/>
            <person name="Nicoli J.R."/>
            <person name="Azevedo V."/>
            <person name="Soares S.C."/>
            <person name="Castro-Oliveira L."/>
            <person name="Dias-Souza M.V."/>
            <person name="Nardi R.M."/>
        </authorList>
    </citation>
    <scope>NUCLEOTIDE SEQUENCE [LARGE SCALE GENOMIC DNA]</scope>
    <source>
        <strain evidence="1 2">L156.4</strain>
    </source>
</reference>
<name>A0AAX0K118_LACRH</name>
<organism evidence="1 2">
    <name type="scientific">Lacticaseibacillus rhamnosus</name>
    <name type="common">Lactobacillus rhamnosus</name>
    <dbReference type="NCBI Taxonomy" id="47715"/>
    <lineage>
        <taxon>Bacteria</taxon>
        <taxon>Bacillati</taxon>
        <taxon>Bacillota</taxon>
        <taxon>Bacilli</taxon>
        <taxon>Lactobacillales</taxon>
        <taxon>Lactobacillaceae</taxon>
        <taxon>Lacticaseibacillus</taxon>
    </lineage>
</organism>
<dbReference type="Proteomes" id="UP000189067">
    <property type="component" value="Unassembled WGS sequence"/>
</dbReference>
<dbReference type="GO" id="GO:0032259">
    <property type="term" value="P:methylation"/>
    <property type="evidence" value="ECO:0007669"/>
    <property type="project" value="UniProtKB-KW"/>
</dbReference>
<sequence>MLRKRVGSFDHHLALSLRTCLVSAESGRIVENRLRSLSCQIIQAIFLERNLR</sequence>
<keyword evidence="1" id="KW-0808">Transferase</keyword>
<dbReference type="EMBL" id="MTJY01000047">
    <property type="protein sequence ID" value="ONN74003.1"/>
    <property type="molecule type" value="Genomic_DNA"/>
</dbReference>
<evidence type="ECO:0000313" key="1">
    <source>
        <dbReference type="EMBL" id="ONN74003.1"/>
    </source>
</evidence>
<gene>
    <name evidence="1" type="ORF">BWR10_11315</name>
</gene>
<keyword evidence="1" id="KW-0489">Methyltransferase</keyword>